<keyword evidence="3" id="KW-1185">Reference proteome</keyword>
<protein>
    <submittedName>
        <fullName evidence="2">Uncharacterized protein</fullName>
    </submittedName>
</protein>
<organism evidence="2 3">
    <name type="scientific">Pachysolen tannophilus NRRL Y-2460</name>
    <dbReference type="NCBI Taxonomy" id="669874"/>
    <lineage>
        <taxon>Eukaryota</taxon>
        <taxon>Fungi</taxon>
        <taxon>Dikarya</taxon>
        <taxon>Ascomycota</taxon>
        <taxon>Saccharomycotina</taxon>
        <taxon>Pichiomycetes</taxon>
        <taxon>Pachysolenaceae</taxon>
        <taxon>Pachysolen</taxon>
    </lineage>
</organism>
<proteinExistence type="predicted"/>
<dbReference type="EMBL" id="KV454016">
    <property type="protein sequence ID" value="ODV94233.1"/>
    <property type="molecule type" value="Genomic_DNA"/>
</dbReference>
<gene>
    <name evidence="2" type="ORF">PACTADRAFT_35041</name>
</gene>
<accession>A0A1E4TR55</accession>
<feature type="region of interest" description="Disordered" evidence="1">
    <location>
        <begin position="151"/>
        <end position="171"/>
    </location>
</feature>
<reference evidence="3" key="1">
    <citation type="submission" date="2016-05" db="EMBL/GenBank/DDBJ databases">
        <title>Comparative genomics of biotechnologically important yeasts.</title>
        <authorList>
            <consortium name="DOE Joint Genome Institute"/>
            <person name="Riley R."/>
            <person name="Haridas S."/>
            <person name="Wolfe K.H."/>
            <person name="Lopes M.R."/>
            <person name="Hittinger C.T."/>
            <person name="Goker M."/>
            <person name="Salamov A."/>
            <person name="Wisecaver J."/>
            <person name="Long T.M."/>
            <person name="Aerts A.L."/>
            <person name="Barry K."/>
            <person name="Choi C."/>
            <person name="Clum A."/>
            <person name="Coughlan A.Y."/>
            <person name="Deshpande S."/>
            <person name="Douglass A.P."/>
            <person name="Hanson S.J."/>
            <person name="Klenk H.-P."/>
            <person name="Labutti K."/>
            <person name="Lapidus A."/>
            <person name="Lindquist E."/>
            <person name="Lipzen A."/>
            <person name="Meier-Kolthoff J.P."/>
            <person name="Ohm R.A."/>
            <person name="Otillar R.P."/>
            <person name="Pangilinan J."/>
            <person name="Peng Y."/>
            <person name="Rokas A."/>
            <person name="Rosa C.A."/>
            <person name="Scheuner C."/>
            <person name="Sibirny A.A."/>
            <person name="Slot J.C."/>
            <person name="Stielow J.B."/>
            <person name="Sun H."/>
            <person name="Kurtzman C.P."/>
            <person name="Blackwell M."/>
            <person name="Grigoriev I.V."/>
            <person name="Jeffries T.W."/>
        </authorList>
    </citation>
    <scope>NUCLEOTIDE SEQUENCE [LARGE SCALE GENOMIC DNA]</scope>
    <source>
        <strain evidence="3">NRRL Y-2460</strain>
    </source>
</reference>
<dbReference type="Proteomes" id="UP000094236">
    <property type="component" value="Unassembled WGS sequence"/>
</dbReference>
<evidence type="ECO:0000313" key="2">
    <source>
        <dbReference type="EMBL" id="ODV94233.1"/>
    </source>
</evidence>
<evidence type="ECO:0000256" key="1">
    <source>
        <dbReference type="SAM" id="MobiDB-lite"/>
    </source>
</evidence>
<sequence length="171" mass="19933">MRVSLDDIYSGKNRSEIKYGNPRDEFEAILADDKIREAYLLAIGNRQDNITSSSQVLDTLTSLDHDPAKILNDLIGGWVSNYKQKIIQQNDLENSFKNLKIKEIKDRKDNVGKMFMDDLSNFIKDQDNEIDSVILRIQEEKKMKELQRQKLIAEKEQKKKEEERKEAGVSR</sequence>
<dbReference type="AlphaFoldDB" id="A0A1E4TR55"/>
<name>A0A1E4TR55_PACTA</name>
<evidence type="ECO:0000313" key="3">
    <source>
        <dbReference type="Proteomes" id="UP000094236"/>
    </source>
</evidence>